<dbReference type="Gene3D" id="3.10.110.10">
    <property type="entry name" value="Ubiquitin Conjugating Enzyme"/>
    <property type="match status" value="1"/>
</dbReference>
<dbReference type="PROSITE" id="PS51873">
    <property type="entry name" value="TRIAD"/>
    <property type="match status" value="1"/>
</dbReference>
<evidence type="ECO:0000256" key="13">
    <source>
        <dbReference type="ARBA" id="ARBA00023136"/>
    </source>
</evidence>
<keyword evidence="13" id="KW-0472">Membrane</keyword>
<gene>
    <name evidence="18" type="ORF">GALMADRAFT_233077</name>
</gene>
<evidence type="ECO:0000313" key="19">
    <source>
        <dbReference type="Proteomes" id="UP000027222"/>
    </source>
</evidence>
<feature type="domain" description="RING-type" evidence="16">
    <location>
        <begin position="200"/>
        <end position="245"/>
    </location>
</feature>
<dbReference type="HOGENOM" id="CLU_021364_2_2_1"/>
<dbReference type="AlphaFoldDB" id="A0A067TXN5"/>
<dbReference type="EC" id="2.3.2.31" evidence="4"/>
<evidence type="ECO:0000256" key="2">
    <source>
        <dbReference type="ARBA" id="ARBA00004167"/>
    </source>
</evidence>
<evidence type="ECO:0000313" key="18">
    <source>
        <dbReference type="EMBL" id="KDR84754.1"/>
    </source>
</evidence>
<feature type="domain" description="RING-type" evidence="17">
    <location>
        <begin position="196"/>
        <end position="451"/>
    </location>
</feature>
<evidence type="ECO:0000256" key="14">
    <source>
        <dbReference type="ARBA" id="ARBA00044508"/>
    </source>
</evidence>
<evidence type="ECO:0000256" key="9">
    <source>
        <dbReference type="ARBA" id="ARBA00022771"/>
    </source>
</evidence>
<dbReference type="CDD" id="cd20354">
    <property type="entry name" value="Rcat_RBR_RNF14"/>
    <property type="match status" value="1"/>
</dbReference>
<name>A0A067TXN5_GALM3</name>
<keyword evidence="9 15" id="KW-0863">Zinc-finger</keyword>
<comment type="pathway">
    <text evidence="3">Protein modification; protein ubiquitination.</text>
</comment>
<evidence type="ECO:0000256" key="15">
    <source>
        <dbReference type="PROSITE-ProRule" id="PRU00175"/>
    </source>
</evidence>
<dbReference type="EMBL" id="KL142367">
    <property type="protein sequence ID" value="KDR84754.1"/>
    <property type="molecule type" value="Genomic_DNA"/>
</dbReference>
<dbReference type="CDD" id="cd23134">
    <property type="entry name" value="RING-HC_ITT1-like"/>
    <property type="match status" value="1"/>
</dbReference>
<dbReference type="PROSITE" id="PS00518">
    <property type="entry name" value="ZF_RING_1"/>
    <property type="match status" value="1"/>
</dbReference>
<comment type="similarity">
    <text evidence="14">Belongs to the RBR family. RNF14 subfamily.</text>
</comment>
<dbReference type="OrthoDB" id="1431934at2759"/>
<keyword evidence="7" id="KW-0479">Metal-binding</keyword>
<protein>
    <recommendedName>
        <fullName evidence="4">RBR-type E3 ubiquitin transferase</fullName>
        <ecNumber evidence="4">2.3.2.31</ecNumber>
    </recommendedName>
</protein>
<dbReference type="SMART" id="SM00647">
    <property type="entry name" value="IBR"/>
    <property type="match status" value="2"/>
</dbReference>
<evidence type="ECO:0000256" key="11">
    <source>
        <dbReference type="ARBA" id="ARBA00022833"/>
    </source>
</evidence>
<dbReference type="STRING" id="685588.A0A067TXN5"/>
<dbReference type="SMART" id="SM00591">
    <property type="entry name" value="RWD"/>
    <property type="match status" value="1"/>
</dbReference>
<keyword evidence="8" id="KW-0677">Repeat</keyword>
<evidence type="ECO:0000256" key="3">
    <source>
        <dbReference type="ARBA" id="ARBA00004906"/>
    </source>
</evidence>
<dbReference type="Pfam" id="PF01485">
    <property type="entry name" value="IBR"/>
    <property type="match status" value="1"/>
</dbReference>
<dbReference type="InterPro" id="IPR001841">
    <property type="entry name" value="Znf_RING"/>
</dbReference>
<evidence type="ECO:0000256" key="8">
    <source>
        <dbReference type="ARBA" id="ARBA00022737"/>
    </source>
</evidence>
<organism evidence="18 19">
    <name type="scientific">Galerina marginata (strain CBS 339.88)</name>
    <dbReference type="NCBI Taxonomy" id="685588"/>
    <lineage>
        <taxon>Eukaryota</taxon>
        <taxon>Fungi</taxon>
        <taxon>Dikarya</taxon>
        <taxon>Basidiomycota</taxon>
        <taxon>Agaricomycotina</taxon>
        <taxon>Agaricomycetes</taxon>
        <taxon>Agaricomycetidae</taxon>
        <taxon>Agaricales</taxon>
        <taxon>Agaricineae</taxon>
        <taxon>Strophariaceae</taxon>
        <taxon>Galerina</taxon>
    </lineage>
</organism>
<comment type="subcellular location">
    <subcellularLocation>
        <location evidence="2">Membrane</location>
        <topology evidence="2">Single-pass membrane protein</topology>
    </subcellularLocation>
</comment>
<evidence type="ECO:0000256" key="5">
    <source>
        <dbReference type="ARBA" id="ARBA00022679"/>
    </source>
</evidence>
<dbReference type="InterPro" id="IPR013083">
    <property type="entry name" value="Znf_RING/FYVE/PHD"/>
</dbReference>
<evidence type="ECO:0000259" key="16">
    <source>
        <dbReference type="PROSITE" id="PS50089"/>
    </source>
</evidence>
<evidence type="ECO:0000256" key="1">
    <source>
        <dbReference type="ARBA" id="ARBA00001798"/>
    </source>
</evidence>
<evidence type="ECO:0000256" key="7">
    <source>
        <dbReference type="ARBA" id="ARBA00022723"/>
    </source>
</evidence>
<keyword evidence="12" id="KW-1133">Transmembrane helix</keyword>
<keyword evidence="11" id="KW-0862">Zinc</keyword>
<evidence type="ECO:0000256" key="6">
    <source>
        <dbReference type="ARBA" id="ARBA00022692"/>
    </source>
</evidence>
<dbReference type="CDD" id="cd20341">
    <property type="entry name" value="BRcat_RBR_RNF14"/>
    <property type="match status" value="1"/>
</dbReference>
<evidence type="ECO:0000256" key="10">
    <source>
        <dbReference type="ARBA" id="ARBA00022786"/>
    </source>
</evidence>
<dbReference type="InterPro" id="IPR016135">
    <property type="entry name" value="UBQ-conjugating_enzyme/RWD"/>
</dbReference>
<dbReference type="GO" id="GO:0016567">
    <property type="term" value="P:protein ubiquitination"/>
    <property type="evidence" value="ECO:0007669"/>
    <property type="project" value="InterPro"/>
</dbReference>
<dbReference type="InterPro" id="IPR031127">
    <property type="entry name" value="E3_UB_ligase_RBR"/>
</dbReference>
<dbReference type="GO" id="GO:0008270">
    <property type="term" value="F:zinc ion binding"/>
    <property type="evidence" value="ECO:0007669"/>
    <property type="project" value="UniProtKB-KW"/>
</dbReference>
<dbReference type="GO" id="GO:0005737">
    <property type="term" value="C:cytoplasm"/>
    <property type="evidence" value="ECO:0007669"/>
    <property type="project" value="UniProtKB-ARBA"/>
</dbReference>
<comment type="catalytic activity">
    <reaction evidence="1">
        <text>[E2 ubiquitin-conjugating enzyme]-S-ubiquitinyl-L-cysteine + [acceptor protein]-L-lysine = [E2 ubiquitin-conjugating enzyme]-L-cysteine + [acceptor protein]-N(6)-ubiquitinyl-L-lysine.</text>
        <dbReference type="EC" id="2.3.2.31"/>
    </reaction>
</comment>
<dbReference type="GO" id="GO:0061630">
    <property type="term" value="F:ubiquitin protein ligase activity"/>
    <property type="evidence" value="ECO:0007669"/>
    <property type="project" value="UniProtKB-EC"/>
</dbReference>
<dbReference type="InterPro" id="IPR006575">
    <property type="entry name" value="RWD_dom"/>
</dbReference>
<dbReference type="Proteomes" id="UP000027222">
    <property type="component" value="Unassembled WGS sequence"/>
</dbReference>
<dbReference type="Pfam" id="PF22191">
    <property type="entry name" value="IBR_1"/>
    <property type="match status" value="1"/>
</dbReference>
<evidence type="ECO:0000256" key="4">
    <source>
        <dbReference type="ARBA" id="ARBA00012251"/>
    </source>
</evidence>
<keyword evidence="10" id="KW-0833">Ubl conjugation pathway</keyword>
<dbReference type="GO" id="GO:0031090">
    <property type="term" value="C:organelle membrane"/>
    <property type="evidence" value="ECO:0007669"/>
    <property type="project" value="UniProtKB-ARBA"/>
</dbReference>
<dbReference type="PANTHER" id="PTHR11685">
    <property type="entry name" value="RBR FAMILY RING FINGER AND IBR DOMAIN-CONTAINING"/>
    <property type="match status" value="1"/>
</dbReference>
<dbReference type="InterPro" id="IPR017907">
    <property type="entry name" value="Znf_RING_CS"/>
</dbReference>
<accession>A0A067TXN5</accession>
<dbReference type="Pfam" id="PF05773">
    <property type="entry name" value="RWD"/>
    <property type="match status" value="1"/>
</dbReference>
<dbReference type="InterPro" id="IPR002867">
    <property type="entry name" value="IBR_dom"/>
</dbReference>
<reference evidence="19" key="1">
    <citation type="journal article" date="2014" name="Proc. Natl. Acad. Sci. U.S.A.">
        <title>Extensive sampling of basidiomycete genomes demonstrates inadequacy of the white-rot/brown-rot paradigm for wood decay fungi.</title>
        <authorList>
            <person name="Riley R."/>
            <person name="Salamov A.A."/>
            <person name="Brown D.W."/>
            <person name="Nagy L.G."/>
            <person name="Floudas D."/>
            <person name="Held B.W."/>
            <person name="Levasseur A."/>
            <person name="Lombard V."/>
            <person name="Morin E."/>
            <person name="Otillar R."/>
            <person name="Lindquist E.A."/>
            <person name="Sun H."/>
            <person name="LaButti K.M."/>
            <person name="Schmutz J."/>
            <person name="Jabbour D."/>
            <person name="Luo H."/>
            <person name="Baker S.E."/>
            <person name="Pisabarro A.G."/>
            <person name="Walton J.D."/>
            <person name="Blanchette R.A."/>
            <person name="Henrissat B."/>
            <person name="Martin F."/>
            <person name="Cullen D."/>
            <person name="Hibbett D.S."/>
            <person name="Grigoriev I.V."/>
        </authorList>
    </citation>
    <scope>NUCLEOTIDE SEQUENCE [LARGE SCALE GENOMIC DNA]</scope>
    <source>
        <strain evidence="19">CBS 339.88</strain>
    </source>
</reference>
<keyword evidence="19" id="KW-1185">Reference proteome</keyword>
<keyword evidence="5" id="KW-0808">Transferase</keyword>
<dbReference type="SUPFAM" id="SSF54495">
    <property type="entry name" value="UBC-like"/>
    <property type="match status" value="1"/>
</dbReference>
<dbReference type="InterPro" id="IPR047548">
    <property type="entry name" value="Rcat_RBR_RNF14"/>
</dbReference>
<dbReference type="FunFam" id="3.30.40.10:FF:000051">
    <property type="entry name" value="RBR-type E3 ubiquitin transferase"/>
    <property type="match status" value="1"/>
</dbReference>
<dbReference type="CDD" id="cd23820">
    <property type="entry name" value="RWD_RNF14"/>
    <property type="match status" value="1"/>
</dbReference>
<dbReference type="InterPro" id="IPR044066">
    <property type="entry name" value="TRIAD_supradom"/>
</dbReference>
<evidence type="ECO:0000256" key="12">
    <source>
        <dbReference type="ARBA" id="ARBA00022989"/>
    </source>
</evidence>
<keyword evidence="6" id="KW-0812">Transmembrane</keyword>
<dbReference type="Gene3D" id="1.20.120.1750">
    <property type="match status" value="1"/>
</dbReference>
<dbReference type="Gene3D" id="3.30.40.10">
    <property type="entry name" value="Zinc/RING finger domain, C3HC4 (zinc finger)"/>
    <property type="match status" value="1"/>
</dbReference>
<dbReference type="PROSITE" id="PS50089">
    <property type="entry name" value="ZF_RING_2"/>
    <property type="match status" value="1"/>
</dbReference>
<evidence type="ECO:0000259" key="17">
    <source>
        <dbReference type="PROSITE" id="PS51873"/>
    </source>
</evidence>
<dbReference type="SUPFAM" id="SSF57850">
    <property type="entry name" value="RING/U-box"/>
    <property type="match status" value="3"/>
</dbReference>
<sequence length="469" mass="53533">MPSTDLSHQEPEDIETCQSMQKEEFEVLESIYPEYVSSQSLDGALKLEIPVELGTLKSVIISEPSPTSPTVPLPEKKPTIQTISLSVLPPLLVHVVIPPLYPLHTPPEITSIRATHLWLPEIEKLQAALIEMWQAGEPVLYNWLEYIRTGDFLQKMNLLSSVNNDLIVLPHPAPRAIAPLLLEYNTSSQSSQFAQNSYPCSICLTWLKGSKCLQLVCEHIFCRSCLEDFWKMCIQEGDVSRVGCPDPECVKKGNEAGEEEVARVVTEAELQRWRWLREKRNLERDPTVVHCPVAVCQAPVPKPSDGDSETGWSRLRQCPRCDFTFCAFCRRTWHGPLDKCPIGQYEYLALEYLGAEEGSPERAKLERRFGKANIRRLVTTYEEEKANQQWLKASTMMCPGCQCHVEKTMGCNHMTCWKCRQHFCYRCGSRLNSDNPYGHFSNPGVGCFNQLFDTTEVDEEDWEPMEWDE</sequence>
<proteinExistence type="inferred from homology"/>